<protein>
    <recommendedName>
        <fullName evidence="3">Nitroreductase domain-containing protein</fullName>
    </recommendedName>
</protein>
<accession>A0A2T1C5P5</accession>
<dbReference type="InterPro" id="IPR000415">
    <property type="entry name" value="Nitroreductase-like"/>
</dbReference>
<evidence type="ECO:0000313" key="1">
    <source>
        <dbReference type="EMBL" id="PSB03602.1"/>
    </source>
</evidence>
<sequence length="224" mass="25509">MNSKSVVLSSGERGMVNEQYQAFDWTSSDTIHLPVPENYQAYTVDHIPFGANTKQAFKLVSLETLGALFWLTSRQQFSEKHTMRHYQRLRPCFEESSVYPIQMLTWNQREQVLRRYNPFNHTLEAVTRLSPKPLRSLYRAVDIQEGELIMLVAEPGKTPSYISGGENQVWRDTHVIQGYLSLAAEMLGLNFTSIAMTGQTLVYQLDSFGRLHGVGMNVVGSKQS</sequence>
<proteinExistence type="predicted"/>
<dbReference type="Gene3D" id="3.40.109.10">
    <property type="entry name" value="NADH Oxidase"/>
    <property type="match status" value="1"/>
</dbReference>
<keyword evidence="2" id="KW-1185">Reference proteome</keyword>
<organism evidence="1 2">
    <name type="scientific">Merismopedia glauca CCAP 1448/3</name>
    <dbReference type="NCBI Taxonomy" id="1296344"/>
    <lineage>
        <taxon>Bacteria</taxon>
        <taxon>Bacillati</taxon>
        <taxon>Cyanobacteriota</taxon>
        <taxon>Cyanophyceae</taxon>
        <taxon>Synechococcales</taxon>
        <taxon>Merismopediaceae</taxon>
        <taxon>Merismopedia</taxon>
    </lineage>
</organism>
<reference evidence="1 2" key="2">
    <citation type="submission" date="2018-03" db="EMBL/GenBank/DDBJ databases">
        <title>The ancient ancestry and fast evolution of plastids.</title>
        <authorList>
            <person name="Moore K.R."/>
            <person name="Magnabosco C."/>
            <person name="Momper L."/>
            <person name="Gold D.A."/>
            <person name="Bosak T."/>
            <person name="Fournier G.P."/>
        </authorList>
    </citation>
    <scope>NUCLEOTIDE SEQUENCE [LARGE SCALE GENOMIC DNA]</scope>
    <source>
        <strain evidence="1 2">CCAP 1448/3</strain>
    </source>
</reference>
<name>A0A2T1C5P5_9CYAN</name>
<evidence type="ECO:0008006" key="3">
    <source>
        <dbReference type="Google" id="ProtNLM"/>
    </source>
</evidence>
<dbReference type="EMBL" id="PVWJ01000028">
    <property type="protein sequence ID" value="PSB03602.1"/>
    <property type="molecule type" value="Genomic_DNA"/>
</dbReference>
<gene>
    <name evidence="1" type="ORF">C7B64_07625</name>
</gene>
<dbReference type="GO" id="GO:0016491">
    <property type="term" value="F:oxidoreductase activity"/>
    <property type="evidence" value="ECO:0007669"/>
    <property type="project" value="InterPro"/>
</dbReference>
<evidence type="ECO:0000313" key="2">
    <source>
        <dbReference type="Proteomes" id="UP000238762"/>
    </source>
</evidence>
<dbReference type="AlphaFoldDB" id="A0A2T1C5P5"/>
<dbReference type="RefSeq" id="WP_339378038.1">
    <property type="nucleotide sequence ID" value="NZ_CAWNTC010000249.1"/>
</dbReference>
<dbReference type="Proteomes" id="UP000238762">
    <property type="component" value="Unassembled WGS sequence"/>
</dbReference>
<comment type="caution">
    <text evidence="1">The sequence shown here is derived from an EMBL/GenBank/DDBJ whole genome shotgun (WGS) entry which is preliminary data.</text>
</comment>
<reference evidence="1 2" key="1">
    <citation type="submission" date="2018-02" db="EMBL/GenBank/DDBJ databases">
        <authorList>
            <person name="Cohen D.B."/>
            <person name="Kent A.D."/>
        </authorList>
    </citation>
    <scope>NUCLEOTIDE SEQUENCE [LARGE SCALE GENOMIC DNA]</scope>
    <source>
        <strain evidence="1 2">CCAP 1448/3</strain>
    </source>
</reference>